<evidence type="ECO:0000256" key="6">
    <source>
        <dbReference type="ARBA" id="ARBA00022955"/>
    </source>
</evidence>
<feature type="transmembrane region" description="Helical" evidence="13">
    <location>
        <begin position="771"/>
        <end position="788"/>
    </location>
</feature>
<dbReference type="InterPro" id="IPR021514">
    <property type="entry name" value="DUF3176"/>
</dbReference>
<evidence type="ECO:0000256" key="3">
    <source>
        <dbReference type="ARBA" id="ARBA00022516"/>
    </source>
</evidence>
<dbReference type="Proteomes" id="UP000053815">
    <property type="component" value="Unassembled WGS sequence"/>
</dbReference>
<keyword evidence="12" id="KW-0753">Steroid metabolism</keyword>
<feature type="transmembrane region" description="Helical" evidence="13">
    <location>
        <begin position="69"/>
        <end position="94"/>
    </location>
</feature>
<evidence type="ECO:0000256" key="1">
    <source>
        <dbReference type="ARBA" id="ARBA00004477"/>
    </source>
</evidence>
<reference evidence="14" key="1">
    <citation type="submission" date="2014-09" db="EMBL/GenBank/DDBJ databases">
        <title>Draft genome sequence of an oleaginous Mucoromycotina fungus Mucor ambiguus NBRC6742.</title>
        <authorList>
            <person name="Takeda I."/>
            <person name="Yamane N."/>
            <person name="Morita T."/>
            <person name="Tamano K."/>
            <person name="Machida M."/>
            <person name="Baker S."/>
            <person name="Koike H."/>
        </authorList>
    </citation>
    <scope>NUCLEOTIDE SEQUENCE</scope>
    <source>
        <strain evidence="14">NBRC 6742</strain>
    </source>
</reference>
<accession>A0A0C9MPF4</accession>
<organism evidence="14">
    <name type="scientific">Mucor ambiguus</name>
    <dbReference type="NCBI Taxonomy" id="91626"/>
    <lineage>
        <taxon>Eukaryota</taxon>
        <taxon>Fungi</taxon>
        <taxon>Fungi incertae sedis</taxon>
        <taxon>Mucoromycota</taxon>
        <taxon>Mucoromycotina</taxon>
        <taxon>Mucoromycetes</taxon>
        <taxon>Mucorales</taxon>
        <taxon>Mucorineae</taxon>
        <taxon>Mucoraceae</taxon>
        <taxon>Mucor</taxon>
    </lineage>
</organism>
<evidence type="ECO:0000256" key="12">
    <source>
        <dbReference type="ARBA" id="ARBA00023221"/>
    </source>
</evidence>
<evidence type="ECO:0000256" key="10">
    <source>
        <dbReference type="ARBA" id="ARBA00023136"/>
    </source>
</evidence>
<keyword evidence="10 13" id="KW-0472">Membrane</keyword>
<protein>
    <submittedName>
        <fullName evidence="14">ERG28-like protein</fullName>
    </submittedName>
</protein>
<name>A0A0C9MPF4_9FUNG</name>
<dbReference type="STRING" id="91626.A0A0C9MPF4"/>
<evidence type="ECO:0000256" key="11">
    <source>
        <dbReference type="ARBA" id="ARBA00023166"/>
    </source>
</evidence>
<evidence type="ECO:0000256" key="13">
    <source>
        <dbReference type="SAM" id="Phobius"/>
    </source>
</evidence>
<evidence type="ECO:0000256" key="2">
    <source>
        <dbReference type="ARBA" id="ARBA00005377"/>
    </source>
</evidence>
<dbReference type="GO" id="GO:0005789">
    <property type="term" value="C:endoplasmic reticulum membrane"/>
    <property type="evidence" value="ECO:0007669"/>
    <property type="project" value="UniProtKB-SubCell"/>
</dbReference>
<gene>
    <name evidence="14" type="ORF">MAM1_0051c03374</name>
</gene>
<evidence type="ECO:0000256" key="5">
    <source>
        <dbReference type="ARBA" id="ARBA00022824"/>
    </source>
</evidence>
<dbReference type="OrthoDB" id="5376804at2759"/>
<feature type="transmembrane region" description="Helical" evidence="13">
    <location>
        <begin position="740"/>
        <end position="759"/>
    </location>
</feature>
<evidence type="ECO:0000256" key="7">
    <source>
        <dbReference type="ARBA" id="ARBA00022989"/>
    </source>
</evidence>
<proteinExistence type="inferred from homology"/>
<dbReference type="GO" id="GO:0030674">
    <property type="term" value="F:protein-macromolecule adaptor activity"/>
    <property type="evidence" value="ECO:0007669"/>
    <property type="project" value="TreeGrafter"/>
</dbReference>
<keyword evidence="15" id="KW-1185">Reference proteome</keyword>
<feature type="transmembrane region" description="Helical" evidence="13">
    <location>
        <begin position="560"/>
        <end position="581"/>
    </location>
</feature>
<evidence type="ECO:0000313" key="15">
    <source>
        <dbReference type="Proteomes" id="UP000053815"/>
    </source>
</evidence>
<feature type="transmembrane region" description="Helical" evidence="13">
    <location>
        <begin position="172"/>
        <end position="191"/>
    </location>
</feature>
<keyword evidence="8" id="KW-0756">Sterol biosynthesis</keyword>
<keyword evidence="11" id="KW-1207">Sterol metabolism</keyword>
<dbReference type="AlphaFoldDB" id="A0A0C9MPF4"/>
<dbReference type="GO" id="GO:0016126">
    <property type="term" value="P:sterol biosynthetic process"/>
    <property type="evidence" value="ECO:0007669"/>
    <property type="project" value="UniProtKB-KW"/>
</dbReference>
<comment type="subcellular location">
    <subcellularLocation>
        <location evidence="1">Endoplasmic reticulum membrane</location>
        <topology evidence="1">Multi-pass membrane protein</topology>
    </subcellularLocation>
</comment>
<keyword evidence="5" id="KW-0256">Endoplasmic reticulum</keyword>
<keyword evidence="9" id="KW-0443">Lipid metabolism</keyword>
<comment type="similarity">
    <text evidence="2">Belongs to the ERG28 family.</text>
</comment>
<dbReference type="PANTHER" id="PTHR15451:SF19">
    <property type="entry name" value="ERGOSTEROL BIOSYNTHETIC PROTEIN 28 HOMOLOG"/>
    <property type="match status" value="1"/>
</dbReference>
<keyword evidence="4 13" id="KW-0812">Transmembrane</keyword>
<dbReference type="PANTHER" id="PTHR15451">
    <property type="entry name" value="ERGOSTEROL BIOSYNTHETIC PROTEIN 28-RELATED"/>
    <property type="match status" value="1"/>
</dbReference>
<evidence type="ECO:0000256" key="9">
    <source>
        <dbReference type="ARBA" id="ARBA00023098"/>
    </source>
</evidence>
<feature type="transmembrane region" description="Helical" evidence="13">
    <location>
        <begin position="795"/>
        <end position="812"/>
    </location>
</feature>
<dbReference type="InterPro" id="IPR005352">
    <property type="entry name" value="Erg28"/>
</dbReference>
<feature type="transmembrane region" description="Helical" evidence="13">
    <location>
        <begin position="668"/>
        <end position="687"/>
    </location>
</feature>
<feature type="transmembrane region" description="Helical" evidence="13">
    <location>
        <begin position="699"/>
        <end position="719"/>
    </location>
</feature>
<keyword evidence="3" id="KW-0444">Lipid biosynthesis</keyword>
<evidence type="ECO:0000313" key="14">
    <source>
        <dbReference type="EMBL" id="GAN03918.1"/>
    </source>
</evidence>
<sequence>MSHHHHQQQQQYYADISEEIPLGQVPEEKQDQKLFDSRQVQHDATYARIPNRQSMNNLQEVQKKSSFSLYFKALFITVLSCFFTIALLLLFLYADGKPLDFTIIGLKIPSLVSFLLSANLIFIASGISKALAEYKWVRLREGDKLTIIDVYDECTRGLSGFASAFKAMHFDWVLAVAMVFNIGLLIVSPASQELLIPTMKNVTIGPRSDIRFHYLPAESLAGRSKLGTSGIAPFMNGLSTNAYLTASSFAQAATGSKSSPLFECPSGSAYCSFNNITYISTNMTCNTVSPEETAIVNRWGTNRTVVVLKEFFTAFNISTASDMIFPKFLYSGDMVNRTYWDLANYTAPMMPGLNLPEIFADKKVYDPRYRPYVGDQSFIIAYNKTSQLNKYLGPNSTYADLEFKKCYFNSTYTNSTWRTTSGTLAQYSIDAATPIVMDYDNVIGNNTANNDDATRAHPMYGIMINAYIMQQSIIAELLAPKYYNIRDYFDSFRQIEKFKYSTEPYPFEYFMQYALNAFDQAYFQAPYVNNAAESLAWSGSGRDGLAFYNLEPQYSIKREACYALCLCLFIPILWWIAIWTISIKKSNGIARGNSQIALLATGMTPLAEHHLRGFSKLDSENAFKQAKNIRVRVGTFKNSDQKEVVAFGMDVSPCRRDSRNEQNGDQIVFIYPFISILDIMEAYYSQFAEVFSTLPEGYLPKWLLFTSALGIFNSIQNFCTSSLTKRVYANKPEEVTPLSGRLFATWTWSVSMIRIYAAFHLQHKFMYDLGIWTYVIALTHYAGELLVFRGCKLNGPFMSPLFVAVTSLIWLTQVKDSYVKFY</sequence>
<evidence type="ECO:0000256" key="4">
    <source>
        <dbReference type="ARBA" id="ARBA00022692"/>
    </source>
</evidence>
<evidence type="ECO:0000256" key="8">
    <source>
        <dbReference type="ARBA" id="ARBA00023011"/>
    </source>
</evidence>
<dbReference type="EMBL" id="DF836340">
    <property type="protein sequence ID" value="GAN03918.1"/>
    <property type="molecule type" value="Genomic_DNA"/>
</dbReference>
<dbReference type="Pfam" id="PF03694">
    <property type="entry name" value="Erg28"/>
    <property type="match status" value="1"/>
</dbReference>
<dbReference type="Pfam" id="PF11374">
    <property type="entry name" value="DUF3176"/>
    <property type="match status" value="1"/>
</dbReference>
<keyword evidence="7 13" id="KW-1133">Transmembrane helix</keyword>
<keyword evidence="6" id="KW-0752">Steroid biosynthesis</keyword>